<evidence type="ECO:0000313" key="3">
    <source>
        <dbReference type="Proteomes" id="UP000183263"/>
    </source>
</evidence>
<dbReference type="RefSeq" id="WP_072737932.1">
    <property type="nucleotide sequence ID" value="NZ_CP048813.1"/>
</dbReference>
<feature type="domain" description="GyrI-like small molecule binding" evidence="1">
    <location>
        <begin position="20"/>
        <end position="193"/>
    </location>
</feature>
<evidence type="ECO:0000313" key="2">
    <source>
        <dbReference type="EMBL" id="SDH12057.1"/>
    </source>
</evidence>
<dbReference type="Proteomes" id="UP000183263">
    <property type="component" value="Unassembled WGS sequence"/>
</dbReference>
<keyword evidence="3" id="KW-1185">Reference proteome</keyword>
<proteinExistence type="predicted"/>
<sequence>MRTFDVKTGYRDLYAQVTTEFTQVDVPEMRYAAIDGTGTPDESADHVAAVEALYSAGYTEKFESKRYLGCNFVVGPLEALWHSDDPYASRRDATSWTMMIAQPEWITAEMLADAAATSHKKRKNPALERIRLTTVKEGRSVQVLHVGPYEEAGPTLARMYDEYLPEHGLTVAGPHHEIYLSDARRVPPEQRRTILRRPVRPL</sequence>
<organism evidence="2 3">
    <name type="scientific">Rhodococcus triatomae</name>
    <dbReference type="NCBI Taxonomy" id="300028"/>
    <lineage>
        <taxon>Bacteria</taxon>
        <taxon>Bacillati</taxon>
        <taxon>Actinomycetota</taxon>
        <taxon>Actinomycetes</taxon>
        <taxon>Mycobacteriales</taxon>
        <taxon>Nocardiaceae</taxon>
        <taxon>Rhodococcus</taxon>
    </lineage>
</organism>
<name>A0A1G7ZTW3_9NOCA</name>
<dbReference type="InterPro" id="IPR011256">
    <property type="entry name" value="Reg_factor_effector_dom_sf"/>
</dbReference>
<dbReference type="EMBL" id="FNDN01000001">
    <property type="protein sequence ID" value="SDH12057.1"/>
    <property type="molecule type" value="Genomic_DNA"/>
</dbReference>
<dbReference type="SUPFAM" id="SSF55136">
    <property type="entry name" value="Probable bacterial effector-binding domain"/>
    <property type="match status" value="1"/>
</dbReference>
<dbReference type="Pfam" id="PF06445">
    <property type="entry name" value="GyrI-like"/>
    <property type="match status" value="1"/>
</dbReference>
<gene>
    <name evidence="2" type="ORF">SAMN05444695_101217</name>
</gene>
<accession>A0A1G7ZTW3</accession>
<evidence type="ECO:0000259" key="1">
    <source>
        <dbReference type="Pfam" id="PF06445"/>
    </source>
</evidence>
<reference evidence="2 3" key="1">
    <citation type="submission" date="2016-10" db="EMBL/GenBank/DDBJ databases">
        <authorList>
            <person name="de Groot N.N."/>
        </authorList>
    </citation>
    <scope>NUCLEOTIDE SEQUENCE [LARGE SCALE GENOMIC DNA]</scope>
    <source>
        <strain evidence="2 3">DSM 44892</strain>
    </source>
</reference>
<dbReference type="InterPro" id="IPR029442">
    <property type="entry name" value="GyrI-like"/>
</dbReference>
<protein>
    <recommendedName>
        <fullName evidence="1">GyrI-like small molecule binding domain-containing protein</fullName>
    </recommendedName>
</protein>
<dbReference type="OrthoDB" id="4772335at2"/>
<dbReference type="AlphaFoldDB" id="A0A1G7ZTW3"/>
<dbReference type="Gene3D" id="3.20.80.10">
    <property type="entry name" value="Regulatory factor, effector binding domain"/>
    <property type="match status" value="1"/>
</dbReference>